<dbReference type="OrthoDB" id="3298830at2"/>
<proteinExistence type="predicted"/>
<evidence type="ECO:0000313" key="4">
    <source>
        <dbReference type="Proteomes" id="UP000292564"/>
    </source>
</evidence>
<dbReference type="Proteomes" id="UP000292564">
    <property type="component" value="Unassembled WGS sequence"/>
</dbReference>
<organism evidence="3 4">
    <name type="scientific">Krasilnikovia cinnamomea</name>
    <dbReference type="NCBI Taxonomy" id="349313"/>
    <lineage>
        <taxon>Bacteria</taxon>
        <taxon>Bacillati</taxon>
        <taxon>Actinomycetota</taxon>
        <taxon>Actinomycetes</taxon>
        <taxon>Micromonosporales</taxon>
        <taxon>Micromonosporaceae</taxon>
        <taxon>Krasilnikovia</taxon>
    </lineage>
</organism>
<sequence length="129" mass="12324">MPRSPIAVVLLALLLTGCGGGSPPPASSPAPTSASAAVDDPPGTITCARLTQAITDATLMQPGVVDSIVAASTTADAPVADAARRLGEAYAAAVAAHGTADEPDAVAAVSAAAAEMSQVCVDSGLETAG</sequence>
<feature type="signal peptide" evidence="2">
    <location>
        <begin position="1"/>
        <end position="21"/>
    </location>
</feature>
<comment type="caution">
    <text evidence="3">The sequence shown here is derived from an EMBL/GenBank/DDBJ whole genome shotgun (WGS) entry which is preliminary data.</text>
</comment>
<name>A0A4Q7ZP72_9ACTN</name>
<evidence type="ECO:0000313" key="3">
    <source>
        <dbReference type="EMBL" id="RZU52313.1"/>
    </source>
</evidence>
<dbReference type="RefSeq" id="WP_130510945.1">
    <property type="nucleotide sequence ID" value="NZ_SHKY01000001.1"/>
</dbReference>
<evidence type="ECO:0000256" key="1">
    <source>
        <dbReference type="SAM" id="MobiDB-lite"/>
    </source>
</evidence>
<accession>A0A4Q7ZP72</accession>
<evidence type="ECO:0000256" key="2">
    <source>
        <dbReference type="SAM" id="SignalP"/>
    </source>
</evidence>
<dbReference type="AlphaFoldDB" id="A0A4Q7ZP72"/>
<dbReference type="EMBL" id="SHKY01000001">
    <property type="protein sequence ID" value="RZU52313.1"/>
    <property type="molecule type" value="Genomic_DNA"/>
</dbReference>
<keyword evidence="2" id="KW-0732">Signal</keyword>
<feature type="region of interest" description="Disordered" evidence="1">
    <location>
        <begin position="21"/>
        <end position="40"/>
    </location>
</feature>
<reference evidence="3 4" key="1">
    <citation type="submission" date="2019-02" db="EMBL/GenBank/DDBJ databases">
        <title>Sequencing the genomes of 1000 actinobacteria strains.</title>
        <authorList>
            <person name="Klenk H.-P."/>
        </authorList>
    </citation>
    <scope>NUCLEOTIDE SEQUENCE [LARGE SCALE GENOMIC DNA]</scope>
    <source>
        <strain evidence="3 4">DSM 45162</strain>
    </source>
</reference>
<feature type="chain" id="PRO_5038624192" description="Lipoprotein" evidence="2">
    <location>
        <begin position="22"/>
        <end position="129"/>
    </location>
</feature>
<dbReference type="PROSITE" id="PS51257">
    <property type="entry name" value="PROKAR_LIPOPROTEIN"/>
    <property type="match status" value="1"/>
</dbReference>
<evidence type="ECO:0008006" key="5">
    <source>
        <dbReference type="Google" id="ProtNLM"/>
    </source>
</evidence>
<gene>
    <name evidence="3" type="ORF">EV385_4164</name>
</gene>
<keyword evidence="4" id="KW-1185">Reference proteome</keyword>
<protein>
    <recommendedName>
        <fullName evidence="5">Lipoprotein</fullName>
    </recommendedName>
</protein>